<keyword evidence="3" id="KW-0813">Transport</keyword>
<dbReference type="PATRIC" id="fig|1183438.3.peg.88"/>
<evidence type="ECO:0000256" key="5">
    <source>
        <dbReference type="ARBA" id="ARBA00023136"/>
    </source>
</evidence>
<dbReference type="KEGG" id="glj:GKIL_0088"/>
<dbReference type="EMBL" id="CP003587">
    <property type="protein sequence ID" value="AGY56335.1"/>
    <property type="molecule type" value="Genomic_DNA"/>
</dbReference>
<comment type="subcellular location">
    <subcellularLocation>
        <location evidence="1">Membrane</location>
        <topology evidence="1">Peripheral membrane protein</topology>
    </subcellularLocation>
</comment>
<dbReference type="Pfam" id="PF06514">
    <property type="entry name" value="PsbU"/>
    <property type="match status" value="1"/>
</dbReference>
<evidence type="ECO:0000313" key="10">
    <source>
        <dbReference type="Proteomes" id="UP000017396"/>
    </source>
</evidence>
<evidence type="ECO:0000256" key="8">
    <source>
        <dbReference type="SAM" id="SignalP"/>
    </source>
</evidence>
<comment type="similarity">
    <text evidence="2">Belongs to the PsbU family.</text>
</comment>
<protein>
    <submittedName>
        <fullName evidence="9">Photosystem II complex extrinsic protein U</fullName>
    </submittedName>
</protein>
<accession>U5QFA5</accession>
<dbReference type="Proteomes" id="UP000017396">
    <property type="component" value="Chromosome"/>
</dbReference>
<dbReference type="RefSeq" id="WP_023171323.1">
    <property type="nucleotide sequence ID" value="NC_022600.1"/>
</dbReference>
<dbReference type="SUPFAM" id="SSF81585">
    <property type="entry name" value="PsbU/PolX domain-like"/>
    <property type="match status" value="1"/>
</dbReference>
<sequence length="130" mass="13413">MQHHARKMSALAVSGAILLGVCTAVLAQTTTSEPSTTTTTQTPGARTAPSTTTPGTSPAPAARTLNLNAVTVAQLVRAGLDQPSAQLIVQNQPYSKPEDVLEVKGLSDRTKAALKANMDILRAEPAPSAK</sequence>
<feature type="signal peptide" evidence="8">
    <location>
        <begin position="1"/>
        <end position="27"/>
    </location>
</feature>
<evidence type="ECO:0000256" key="4">
    <source>
        <dbReference type="ARBA" id="ARBA00023078"/>
    </source>
</evidence>
<dbReference type="STRING" id="1183438.GKIL_0088"/>
<dbReference type="AlphaFoldDB" id="U5QFA5"/>
<evidence type="ECO:0000256" key="2">
    <source>
        <dbReference type="ARBA" id="ARBA00010827"/>
    </source>
</evidence>
<evidence type="ECO:0000313" key="9">
    <source>
        <dbReference type="EMBL" id="AGY56335.1"/>
    </source>
</evidence>
<dbReference type="GO" id="GO:0009654">
    <property type="term" value="C:photosystem II oxygen evolving complex"/>
    <property type="evidence" value="ECO:0007669"/>
    <property type="project" value="InterPro"/>
</dbReference>
<evidence type="ECO:0000256" key="1">
    <source>
        <dbReference type="ARBA" id="ARBA00004170"/>
    </source>
</evidence>
<dbReference type="HOGENOM" id="CLU_1935050_0_0_3"/>
<keyword evidence="5" id="KW-0472">Membrane</keyword>
<feature type="region of interest" description="Disordered" evidence="7">
    <location>
        <begin position="29"/>
        <end position="63"/>
    </location>
</feature>
<evidence type="ECO:0000256" key="3">
    <source>
        <dbReference type="ARBA" id="ARBA00022982"/>
    </source>
</evidence>
<keyword evidence="6" id="KW-0604">Photosystem II</keyword>
<dbReference type="GO" id="GO:0019898">
    <property type="term" value="C:extrinsic component of membrane"/>
    <property type="evidence" value="ECO:0007669"/>
    <property type="project" value="InterPro"/>
</dbReference>
<dbReference type="OrthoDB" id="463369at2"/>
<organism evidence="9 10">
    <name type="scientific">Gloeobacter kilaueensis (strain ATCC BAA-2537 / CCAP 1431/1 / ULC 316 / JS1)</name>
    <dbReference type="NCBI Taxonomy" id="1183438"/>
    <lineage>
        <taxon>Bacteria</taxon>
        <taxon>Bacillati</taxon>
        <taxon>Cyanobacteriota</taxon>
        <taxon>Cyanophyceae</taxon>
        <taxon>Gloeobacterales</taxon>
        <taxon>Gloeobacteraceae</taxon>
        <taxon>Gloeobacter</taxon>
    </lineage>
</organism>
<dbReference type="GO" id="GO:0015979">
    <property type="term" value="P:photosynthesis"/>
    <property type="evidence" value="ECO:0007669"/>
    <property type="project" value="InterPro"/>
</dbReference>
<evidence type="ECO:0000256" key="6">
    <source>
        <dbReference type="ARBA" id="ARBA00023276"/>
    </source>
</evidence>
<dbReference type="Gene3D" id="1.10.150.320">
    <property type="entry name" value="Photosystem II 12 kDa extrinsic protein"/>
    <property type="match status" value="1"/>
</dbReference>
<proteinExistence type="inferred from homology"/>
<evidence type="ECO:0000256" key="7">
    <source>
        <dbReference type="SAM" id="MobiDB-lite"/>
    </source>
</evidence>
<keyword evidence="10" id="KW-1185">Reference proteome</keyword>
<feature type="chain" id="PRO_5004663612" evidence="8">
    <location>
        <begin position="28"/>
        <end position="130"/>
    </location>
</feature>
<keyword evidence="6" id="KW-0602">Photosynthesis</keyword>
<dbReference type="GO" id="GO:0042549">
    <property type="term" value="P:photosystem II stabilization"/>
    <property type="evidence" value="ECO:0007669"/>
    <property type="project" value="InterPro"/>
</dbReference>
<reference evidence="9 10" key="1">
    <citation type="journal article" date="2013" name="PLoS ONE">
        <title>Cultivation and Complete Genome Sequencing of Gloeobacter kilaueensis sp. nov., from a Lava Cave in Kilauea Caldera, Hawai'i.</title>
        <authorList>
            <person name="Saw J.H."/>
            <person name="Schatz M."/>
            <person name="Brown M.V."/>
            <person name="Kunkel D.D."/>
            <person name="Foster J.S."/>
            <person name="Shick H."/>
            <person name="Christensen S."/>
            <person name="Hou S."/>
            <person name="Wan X."/>
            <person name="Donachie S.P."/>
        </authorList>
    </citation>
    <scope>NUCLEOTIDE SEQUENCE [LARGE SCALE GENOMIC DNA]</scope>
    <source>
        <strain evidence="10">JS</strain>
    </source>
</reference>
<gene>
    <name evidence="9" type="primary">psbU</name>
    <name evidence="9" type="ORF">GKIL_0088</name>
</gene>
<keyword evidence="8" id="KW-0732">Signal</keyword>
<dbReference type="InterPro" id="IPR010527">
    <property type="entry name" value="PSII_PsbU"/>
</dbReference>
<keyword evidence="4" id="KW-0793">Thylakoid</keyword>
<name>U5QFA5_GLOK1</name>
<keyword evidence="3" id="KW-0249">Electron transport</keyword>